<evidence type="ECO:0000313" key="2">
    <source>
        <dbReference type="EMBL" id="SJL15393.1"/>
    </source>
</evidence>
<sequence length="519" mass="59183">MANLCPNCSLSDIRNATSHYLRHEARVLDLLHTNDLPRDHERVDFATVVSDGPDILSGLDSRIARAHTVLEDLICERAHVESHIQDMKTLFHPTRHLPDDILHQIFTMCVDPETSIYTEHIGDSLDVPKRSQWVLSHVSRRWRAVALNTAKLWSSIELPFDTYGTCNQMKLQYMLGLMLERSRGHDIVISIYSEEDISSFGGLAVLLAGISRCTELTLFIPYVSLPAFSMCRGSLTQLRHLFLQFTDDVPLEVTEVDFFDLAPRLRRLSVYRRVYFSRLFRLPWTQIDKCWIRYSSNDVILDVLEKVSSVETITVTTNGPSTYRTSSRILELPHVKEICIQEEDDNNQEAQGALAQLLMNLKLPALQKLSFGFNSAVPRFPETYREQLSNLVDLTISCDLGDVDAGRGAGEFLRLTHHVKRLNLRVRSVDGRFFALFFCQPDQPVLLPFLEELDLRESNLIDLSYILVNMLESRCRDSGDCARLTRVWLDAPLDVDTDPSVARRWKGISEGQLVVSYGG</sequence>
<dbReference type="OrthoDB" id="3365698at2759"/>
<keyword evidence="3" id="KW-1185">Reference proteome</keyword>
<evidence type="ECO:0000259" key="1">
    <source>
        <dbReference type="Pfam" id="PF12937"/>
    </source>
</evidence>
<dbReference type="Gene3D" id="1.20.1280.50">
    <property type="match status" value="1"/>
</dbReference>
<dbReference type="SUPFAM" id="SSF52047">
    <property type="entry name" value="RNI-like"/>
    <property type="match status" value="1"/>
</dbReference>
<organism evidence="2 3">
    <name type="scientific">Armillaria ostoyae</name>
    <name type="common">Armillaria root rot fungus</name>
    <dbReference type="NCBI Taxonomy" id="47428"/>
    <lineage>
        <taxon>Eukaryota</taxon>
        <taxon>Fungi</taxon>
        <taxon>Dikarya</taxon>
        <taxon>Basidiomycota</taxon>
        <taxon>Agaricomycotina</taxon>
        <taxon>Agaricomycetes</taxon>
        <taxon>Agaricomycetidae</taxon>
        <taxon>Agaricales</taxon>
        <taxon>Marasmiineae</taxon>
        <taxon>Physalacriaceae</taxon>
        <taxon>Armillaria</taxon>
    </lineage>
</organism>
<dbReference type="Pfam" id="PF12937">
    <property type="entry name" value="F-box-like"/>
    <property type="match status" value="1"/>
</dbReference>
<dbReference type="Gene3D" id="3.80.10.10">
    <property type="entry name" value="Ribonuclease Inhibitor"/>
    <property type="match status" value="1"/>
</dbReference>
<dbReference type="EMBL" id="FUEG01000028">
    <property type="protein sequence ID" value="SJL15393.1"/>
    <property type="molecule type" value="Genomic_DNA"/>
</dbReference>
<accession>A0A284S300</accession>
<protein>
    <recommendedName>
        <fullName evidence="1">F-box domain-containing protein</fullName>
    </recommendedName>
</protein>
<reference evidence="3" key="1">
    <citation type="journal article" date="2017" name="Nat. Ecol. Evol.">
        <title>Genome expansion and lineage-specific genetic innovations in the forest pathogenic fungi Armillaria.</title>
        <authorList>
            <person name="Sipos G."/>
            <person name="Prasanna A.N."/>
            <person name="Walter M.C."/>
            <person name="O'Connor E."/>
            <person name="Balint B."/>
            <person name="Krizsan K."/>
            <person name="Kiss B."/>
            <person name="Hess J."/>
            <person name="Varga T."/>
            <person name="Slot J."/>
            <person name="Riley R."/>
            <person name="Boka B."/>
            <person name="Rigling D."/>
            <person name="Barry K."/>
            <person name="Lee J."/>
            <person name="Mihaltcheva S."/>
            <person name="LaButti K."/>
            <person name="Lipzen A."/>
            <person name="Waldron R."/>
            <person name="Moloney N.M."/>
            <person name="Sperisen C."/>
            <person name="Kredics L."/>
            <person name="Vagvoelgyi C."/>
            <person name="Patrignani A."/>
            <person name="Fitzpatrick D."/>
            <person name="Nagy I."/>
            <person name="Doyle S."/>
            <person name="Anderson J.B."/>
            <person name="Grigoriev I.V."/>
            <person name="Gueldener U."/>
            <person name="Muensterkoetter M."/>
            <person name="Nagy L.G."/>
        </authorList>
    </citation>
    <scope>NUCLEOTIDE SEQUENCE [LARGE SCALE GENOMIC DNA]</scope>
    <source>
        <strain evidence="3">C18/9</strain>
    </source>
</reference>
<dbReference type="Proteomes" id="UP000219338">
    <property type="component" value="Unassembled WGS sequence"/>
</dbReference>
<dbReference type="InterPro" id="IPR001810">
    <property type="entry name" value="F-box_dom"/>
</dbReference>
<dbReference type="STRING" id="47428.A0A284S300"/>
<name>A0A284S300_ARMOS</name>
<dbReference type="AlphaFoldDB" id="A0A284S300"/>
<proteinExistence type="predicted"/>
<feature type="domain" description="F-box" evidence="1">
    <location>
        <begin position="96"/>
        <end position="156"/>
    </location>
</feature>
<evidence type="ECO:0000313" key="3">
    <source>
        <dbReference type="Proteomes" id="UP000219338"/>
    </source>
</evidence>
<dbReference type="InterPro" id="IPR032675">
    <property type="entry name" value="LRR_dom_sf"/>
</dbReference>
<gene>
    <name evidence="2" type="ORF">ARMOST_18890</name>
</gene>
<dbReference type="OMA" id="ICIQEED"/>